<dbReference type="GO" id="GO:0006820">
    <property type="term" value="P:monoatomic anion transport"/>
    <property type="evidence" value="ECO:0007669"/>
    <property type="project" value="TreeGrafter"/>
</dbReference>
<feature type="transmembrane region" description="Helical" evidence="8">
    <location>
        <begin position="368"/>
        <end position="396"/>
    </location>
</feature>
<keyword evidence="6 8" id="KW-0472">Membrane</keyword>
<keyword evidence="4 8" id="KW-0812">Transmembrane</keyword>
<feature type="transmembrane region" description="Helical" evidence="8">
    <location>
        <begin position="811"/>
        <end position="829"/>
    </location>
</feature>
<proteinExistence type="inferred from homology"/>
<feature type="transmembrane region" description="Helical" evidence="8">
    <location>
        <begin position="446"/>
        <end position="467"/>
    </location>
</feature>
<dbReference type="GO" id="GO:0005886">
    <property type="term" value="C:plasma membrane"/>
    <property type="evidence" value="ECO:0007669"/>
    <property type="project" value="UniProtKB-ARBA"/>
</dbReference>
<dbReference type="FunFam" id="2.30.30.60:FF:000003">
    <property type="entry name" value="Predicted mechanosensitive ion channel"/>
    <property type="match status" value="1"/>
</dbReference>
<feature type="compositionally biased region" description="Basic and acidic residues" evidence="7">
    <location>
        <begin position="131"/>
        <end position="142"/>
    </location>
</feature>
<dbReference type="AlphaFoldDB" id="A0A8T0I479"/>
<accession>A0A8T0I479</accession>
<dbReference type="InterPro" id="IPR016688">
    <property type="entry name" value="MscS-like_plants/fungi"/>
</dbReference>
<dbReference type="InterPro" id="IPR023408">
    <property type="entry name" value="MscS_beta-dom_sf"/>
</dbReference>
<sequence length="1013" mass="113532">MSESVDFVAVQQAVQQQSQHAQEDELGQMATATVHAPDDISMSYVSKEVSQAMSYSVTADEMKSNAARIQSTTVVHAPVGAQDAHILQANLRSKNPADDEPAEWKDDIYDEASKIRQVQALKGEISGTSEVTRDGPDLDKFEFPVPPSPAAAARPPPILKPRKPFLQALTLPNEQSPQPSPHSSDQGDGWRESPARTPPAYAMHAMMNKKPPKALTRLKTRLQDPPPMTPAVSALVARGRVFSNSPDQDYPPPMTSRGMPTSRKVSVVGNLSRIASFAADTPGKLRSMATSLFTPRGGTASTPAGFPPPEEEIDPLDDESIPKYKKWKKRGRRWVHILQWTCLIIVCVLFGCSVRVKSLRNIYWYNIVLWQWFTLLLVVTCGRLIAGWVVQLLVLLIERHFLLKRRVLYFVYGLRHSFKNCIWVALVIGTWKVILRNNTDQNTVPVITKILWCFFTASLLWMAKILFVKTAANSFHRAAYFDRIQDCLFHQYVLETISQPKIYEDDDYYWGYGGGPGVMEGSTAKEPPIQEPDSARARNYYRTNTSEASRTGRTAPNAEYSQGQEHTINISGSHVPIVAQRAIDGSNQASPGPIPEMQVPSVPTPRGNFGPLSNRNGPGFSPGTGLQTSRARASYLGFPAVNDGKTVEPAVVIAQDKLQELTSDSVSPWTLKRLMKLVRTHNMSSFSSMLSADWEIDSEAQAKSAAKQIFYNMAPPGAKFLTLDNFTEFLPEDKAAKAYGLFEITDQGHITKKALMQWVVSVYKERKALSLTLSDNRTVVAKLHRVLDVLMLAILLTICFLIMGVNTQKLLVAFSSILLPSVFVFGNAARSTFESLIFLFIMHPFDVGDRINVDNVSLVVEEMNILNTIFLSGSNEKVYYPNSVLASKPISNLYRSPDQWDAIEFQIHSTTPCEKIGILKEKMNKYIESLPQYWYPTFRLVCKDIEDSNRMKMALWMQHHMNFQEAGERWQRRSNMILHMKTCMEELKIGFMLPRQEITVTGIPLLDVPHTGL</sequence>
<dbReference type="InterPro" id="IPR006685">
    <property type="entry name" value="MscS_channel_2nd"/>
</dbReference>
<keyword evidence="11" id="KW-1185">Reference proteome</keyword>
<dbReference type="Gene3D" id="2.30.30.60">
    <property type="match status" value="1"/>
</dbReference>
<evidence type="ECO:0000256" key="2">
    <source>
        <dbReference type="ARBA" id="ARBA00008017"/>
    </source>
</evidence>
<comment type="caution">
    <text evidence="10">The sequence shown here is derived from an EMBL/GenBank/DDBJ whole genome shotgun (WGS) entry which is preliminary data.</text>
</comment>
<comment type="similarity">
    <text evidence="2">Belongs to the MscS (TC 1.A.23) family.</text>
</comment>
<dbReference type="PANTHER" id="PTHR31618:SF23">
    <property type="entry name" value="MECHANOSENSITIVE ION CHANNEL PROTEIN"/>
    <property type="match status" value="1"/>
</dbReference>
<evidence type="ECO:0000256" key="8">
    <source>
        <dbReference type="SAM" id="Phobius"/>
    </source>
</evidence>
<feature type="compositionally biased region" description="Low complexity" evidence="7">
    <location>
        <begin position="175"/>
        <end position="186"/>
    </location>
</feature>
<evidence type="ECO:0000256" key="4">
    <source>
        <dbReference type="ARBA" id="ARBA00022692"/>
    </source>
</evidence>
<gene>
    <name evidence="10" type="ORF">KC19_5G186300</name>
</gene>
<evidence type="ECO:0000256" key="1">
    <source>
        <dbReference type="ARBA" id="ARBA00004141"/>
    </source>
</evidence>
<evidence type="ECO:0000256" key="5">
    <source>
        <dbReference type="ARBA" id="ARBA00022989"/>
    </source>
</evidence>
<evidence type="ECO:0000313" key="10">
    <source>
        <dbReference type="EMBL" id="KAG0577847.1"/>
    </source>
</evidence>
<dbReference type="InterPro" id="IPR010920">
    <property type="entry name" value="LSM_dom_sf"/>
</dbReference>
<feature type="transmembrane region" description="Helical" evidence="8">
    <location>
        <begin position="417"/>
        <end position="434"/>
    </location>
</feature>
<dbReference type="GO" id="GO:0050982">
    <property type="term" value="P:detection of mechanical stimulus"/>
    <property type="evidence" value="ECO:0007669"/>
    <property type="project" value="UniProtKB-ARBA"/>
</dbReference>
<dbReference type="Pfam" id="PF00924">
    <property type="entry name" value="MS_channel_2nd"/>
    <property type="match status" value="1"/>
</dbReference>
<name>A0A8T0I479_CERPU</name>
<feature type="transmembrane region" description="Helical" evidence="8">
    <location>
        <begin position="334"/>
        <end position="356"/>
    </location>
</feature>
<keyword evidence="5 8" id="KW-1133">Transmembrane helix</keyword>
<feature type="region of interest" description="Disordered" evidence="7">
    <location>
        <begin position="125"/>
        <end position="197"/>
    </location>
</feature>
<reference evidence="10" key="1">
    <citation type="submission" date="2020-06" db="EMBL/GenBank/DDBJ databases">
        <title>WGS assembly of Ceratodon purpureus strain R40.</title>
        <authorList>
            <person name="Carey S.B."/>
            <person name="Jenkins J."/>
            <person name="Shu S."/>
            <person name="Lovell J.T."/>
            <person name="Sreedasyam A."/>
            <person name="Maumus F."/>
            <person name="Tiley G.P."/>
            <person name="Fernandez-Pozo N."/>
            <person name="Barry K."/>
            <person name="Chen C."/>
            <person name="Wang M."/>
            <person name="Lipzen A."/>
            <person name="Daum C."/>
            <person name="Saski C.A."/>
            <person name="Payton A.C."/>
            <person name="Mcbreen J.C."/>
            <person name="Conrad R.E."/>
            <person name="Kollar L.M."/>
            <person name="Olsson S."/>
            <person name="Huttunen S."/>
            <person name="Landis J.B."/>
            <person name="Wickett N.J."/>
            <person name="Johnson M.G."/>
            <person name="Rensing S.A."/>
            <person name="Grimwood J."/>
            <person name="Schmutz J."/>
            <person name="Mcdaniel S.F."/>
        </authorList>
    </citation>
    <scope>NUCLEOTIDE SEQUENCE</scope>
    <source>
        <strain evidence="10">R40</strain>
    </source>
</reference>
<dbReference type="GO" id="GO:0008381">
    <property type="term" value="F:mechanosensitive monoatomic ion channel activity"/>
    <property type="evidence" value="ECO:0007669"/>
    <property type="project" value="TreeGrafter"/>
</dbReference>
<evidence type="ECO:0000256" key="3">
    <source>
        <dbReference type="ARBA" id="ARBA00022448"/>
    </source>
</evidence>
<feature type="transmembrane region" description="Helical" evidence="8">
    <location>
        <begin position="786"/>
        <end position="805"/>
    </location>
</feature>
<evidence type="ECO:0000256" key="6">
    <source>
        <dbReference type="ARBA" id="ARBA00023136"/>
    </source>
</evidence>
<evidence type="ECO:0000259" key="9">
    <source>
        <dbReference type="Pfam" id="PF00924"/>
    </source>
</evidence>
<feature type="region of interest" description="Disordered" evidence="7">
    <location>
        <begin position="543"/>
        <end position="562"/>
    </location>
</feature>
<dbReference type="PANTHER" id="PTHR31618">
    <property type="entry name" value="MECHANOSENSITIVE ION CHANNEL PROTEIN 5"/>
    <property type="match status" value="1"/>
</dbReference>
<evidence type="ECO:0000313" key="11">
    <source>
        <dbReference type="Proteomes" id="UP000822688"/>
    </source>
</evidence>
<dbReference type="SUPFAM" id="SSF50182">
    <property type="entry name" value="Sm-like ribonucleoproteins"/>
    <property type="match status" value="1"/>
</dbReference>
<keyword evidence="3" id="KW-0813">Transport</keyword>
<comment type="subcellular location">
    <subcellularLocation>
        <location evidence="1">Membrane</location>
        <topology evidence="1">Multi-pass membrane protein</topology>
    </subcellularLocation>
</comment>
<feature type="compositionally biased region" description="Pro residues" evidence="7">
    <location>
        <begin position="144"/>
        <end position="159"/>
    </location>
</feature>
<dbReference type="Proteomes" id="UP000822688">
    <property type="component" value="Chromosome 5"/>
</dbReference>
<protein>
    <recommendedName>
        <fullName evidence="9">Mechanosensitive ion channel MscS domain-containing protein</fullName>
    </recommendedName>
</protein>
<organism evidence="10 11">
    <name type="scientific">Ceratodon purpureus</name>
    <name type="common">Fire moss</name>
    <name type="synonym">Dicranum purpureum</name>
    <dbReference type="NCBI Taxonomy" id="3225"/>
    <lineage>
        <taxon>Eukaryota</taxon>
        <taxon>Viridiplantae</taxon>
        <taxon>Streptophyta</taxon>
        <taxon>Embryophyta</taxon>
        <taxon>Bryophyta</taxon>
        <taxon>Bryophytina</taxon>
        <taxon>Bryopsida</taxon>
        <taxon>Dicranidae</taxon>
        <taxon>Pseudoditrichales</taxon>
        <taxon>Ditrichaceae</taxon>
        <taxon>Ceratodon</taxon>
    </lineage>
</organism>
<evidence type="ECO:0000256" key="7">
    <source>
        <dbReference type="SAM" id="MobiDB-lite"/>
    </source>
</evidence>
<feature type="domain" description="Mechanosensitive ion channel MscS" evidence="9">
    <location>
        <begin position="837"/>
        <end position="893"/>
    </location>
</feature>
<feature type="region of interest" description="Disordered" evidence="7">
    <location>
        <begin position="242"/>
        <end position="262"/>
    </location>
</feature>
<dbReference type="EMBL" id="CM026425">
    <property type="protein sequence ID" value="KAG0577847.1"/>
    <property type="molecule type" value="Genomic_DNA"/>
</dbReference>